<protein>
    <recommendedName>
        <fullName evidence="3">DUF1127 domain-containing protein</fullName>
    </recommendedName>
</protein>
<dbReference type="RefSeq" id="WP_076485374.1">
    <property type="nucleotide sequence ID" value="NZ_FTOG01000008.1"/>
</dbReference>
<evidence type="ECO:0000313" key="2">
    <source>
        <dbReference type="Proteomes" id="UP000186221"/>
    </source>
</evidence>
<sequence length="78" mass="8956">MAYTTTFIEKELNLFKDIAAQIGRFAASFGARLVEATEAHERMQEVLRLSDMSDEELAVHGLTRDDIVSHVFRDKFCY</sequence>
<dbReference type="Proteomes" id="UP000186221">
    <property type="component" value="Unassembled WGS sequence"/>
</dbReference>
<evidence type="ECO:0008006" key="3">
    <source>
        <dbReference type="Google" id="ProtNLM"/>
    </source>
</evidence>
<organism evidence="1 2">
    <name type="scientific">Rhodobacter aestuarii</name>
    <dbReference type="NCBI Taxonomy" id="453582"/>
    <lineage>
        <taxon>Bacteria</taxon>
        <taxon>Pseudomonadati</taxon>
        <taxon>Pseudomonadota</taxon>
        <taxon>Alphaproteobacteria</taxon>
        <taxon>Rhodobacterales</taxon>
        <taxon>Rhodobacter group</taxon>
        <taxon>Rhodobacter</taxon>
    </lineage>
</organism>
<keyword evidence="2" id="KW-1185">Reference proteome</keyword>
<proteinExistence type="predicted"/>
<gene>
    <name evidence="1" type="ORF">SAMN05421580_10880</name>
</gene>
<dbReference type="STRING" id="453582.SAMN05421580_10880"/>
<evidence type="ECO:0000313" key="1">
    <source>
        <dbReference type="EMBL" id="SIT00596.1"/>
    </source>
</evidence>
<dbReference type="OrthoDB" id="7867799at2"/>
<name>A0A1N7NQH7_9RHOB</name>
<dbReference type="EMBL" id="FTOG01000008">
    <property type="protein sequence ID" value="SIT00596.1"/>
    <property type="molecule type" value="Genomic_DNA"/>
</dbReference>
<dbReference type="AlphaFoldDB" id="A0A1N7NQH7"/>
<accession>A0A1N7NQH7</accession>
<reference evidence="2" key="1">
    <citation type="submission" date="2017-01" db="EMBL/GenBank/DDBJ databases">
        <authorList>
            <person name="Varghese N."/>
            <person name="Submissions S."/>
        </authorList>
    </citation>
    <scope>NUCLEOTIDE SEQUENCE [LARGE SCALE GENOMIC DNA]</scope>
    <source>
        <strain evidence="2">DSM 19945</strain>
    </source>
</reference>